<organism evidence="4 5">
    <name type="scientific">Diplodia seriata</name>
    <dbReference type="NCBI Taxonomy" id="420778"/>
    <lineage>
        <taxon>Eukaryota</taxon>
        <taxon>Fungi</taxon>
        <taxon>Dikarya</taxon>
        <taxon>Ascomycota</taxon>
        <taxon>Pezizomycotina</taxon>
        <taxon>Dothideomycetes</taxon>
        <taxon>Dothideomycetes incertae sedis</taxon>
        <taxon>Botryosphaeriales</taxon>
        <taxon>Botryosphaeriaceae</taxon>
        <taxon>Diplodia</taxon>
    </lineage>
</organism>
<accession>A0A0G2EAC6</accession>
<evidence type="ECO:0000256" key="1">
    <source>
        <dbReference type="ARBA" id="ARBA00011891"/>
    </source>
</evidence>
<dbReference type="AlphaFoldDB" id="A0A0G2EAC6"/>
<dbReference type="EMBL" id="LAQI01000113">
    <property type="protein sequence ID" value="KKY19276.1"/>
    <property type="molecule type" value="Genomic_DNA"/>
</dbReference>
<evidence type="ECO:0000256" key="2">
    <source>
        <dbReference type="SAM" id="MobiDB-lite"/>
    </source>
</evidence>
<comment type="caution">
    <text evidence="4">The sequence shown here is derived from an EMBL/GenBank/DDBJ whole genome shotgun (WGS) entry which is preliminary data.</text>
</comment>
<name>A0A0G2EAC6_9PEZI</name>
<dbReference type="Proteomes" id="UP000034182">
    <property type="component" value="Unassembled WGS sequence"/>
</dbReference>
<dbReference type="EC" id="3.5.1.23" evidence="1"/>
<feature type="domain" description="Acid ceramidase N-terminal" evidence="3">
    <location>
        <begin position="54"/>
        <end position="111"/>
    </location>
</feature>
<sequence>MAPTTRSRSKRAAIGSFPDPTHPINASPKRRPPPPAHKLRPLDGRNPDLFDPVPPKYTIDLSRPPRERYKEVVADFKPQLTKLTSLFDEVLIMSGLPVKPTTRFARLFLRRLRSSEETEELRGISAASGVPMYLLVSFNTLLDLFMGCTSGGARVRRRADDGSSTTTAMLHFRTLDWAMDVLRRVVVQLEFVDRPHGAVVARSVTYAGYVGVLTGVRRGLSVSLNFRPYHNDDVSRSANVKFYSNLVLMLLGFRPSISSRLRDLVIPHAGKRGKKGPRKKELWDLKTIKERFPSLPTTAAYLIFSDGDETTVLEKDRVTATVRSSNSFITITNCDVDTPGGPEKAALQPKAKLHLLGELIEEAEDRRVRMETLWNKAKRRSRKVPDAEFCISQEDVVEWVQKYPTTNETTHYAVVMDPKTGEVVWARRWLEGEATQSALDDWDRGWTHV</sequence>
<dbReference type="InterPro" id="IPR029130">
    <property type="entry name" value="Acid_ceramidase_N"/>
</dbReference>
<keyword evidence="4" id="KW-0378">Hydrolase</keyword>
<gene>
    <name evidence="4" type="ORF">UCDDS831_g05481</name>
</gene>
<evidence type="ECO:0000259" key="3">
    <source>
        <dbReference type="Pfam" id="PF15508"/>
    </source>
</evidence>
<dbReference type="PANTHER" id="PTHR28583:SF1">
    <property type="entry name" value="ACID CERAMIDASE"/>
    <property type="match status" value="1"/>
</dbReference>
<proteinExistence type="predicted"/>
<dbReference type="GO" id="GO:0017040">
    <property type="term" value="F:N-acylsphingosine amidohydrolase activity"/>
    <property type="evidence" value="ECO:0007669"/>
    <property type="project" value="UniProtKB-EC"/>
</dbReference>
<dbReference type="PANTHER" id="PTHR28583">
    <property type="entry name" value="ACID AMIDASE"/>
    <property type="match status" value="1"/>
</dbReference>
<dbReference type="Pfam" id="PF15508">
    <property type="entry name" value="NAAA-beta"/>
    <property type="match status" value="1"/>
</dbReference>
<evidence type="ECO:0000313" key="5">
    <source>
        <dbReference type="Proteomes" id="UP000034182"/>
    </source>
</evidence>
<reference evidence="4 5" key="1">
    <citation type="submission" date="2015-03" db="EMBL/GenBank/DDBJ databases">
        <authorList>
            <person name="Morales-Cruz A."/>
            <person name="Amrine K.C."/>
            <person name="Cantu D."/>
        </authorList>
    </citation>
    <scope>NUCLEOTIDE SEQUENCE [LARGE SCALE GENOMIC DNA]</scope>
    <source>
        <strain evidence="4">DS831</strain>
    </source>
</reference>
<protein>
    <recommendedName>
        <fullName evidence="1">ceramidase</fullName>
        <ecNumber evidence="1">3.5.1.23</ecNumber>
    </recommendedName>
</protein>
<evidence type="ECO:0000313" key="4">
    <source>
        <dbReference type="EMBL" id="KKY19276.1"/>
    </source>
</evidence>
<feature type="region of interest" description="Disordered" evidence="2">
    <location>
        <begin position="1"/>
        <end position="56"/>
    </location>
</feature>
<reference evidence="4 5" key="2">
    <citation type="submission" date="2015-05" db="EMBL/GenBank/DDBJ databases">
        <title>Distinctive expansion of gene families associated with plant cell wall degradation and secondary metabolism in the genomes of grapevine trunk pathogens.</title>
        <authorList>
            <person name="Lawrence D.P."/>
            <person name="Travadon R."/>
            <person name="Rolshausen P.E."/>
            <person name="Baumgartner K."/>
        </authorList>
    </citation>
    <scope>NUCLEOTIDE SEQUENCE [LARGE SCALE GENOMIC DNA]</scope>
    <source>
        <strain evidence="4">DS831</strain>
    </source>
</reference>